<dbReference type="KEGG" id="rpe:RPE_3708"/>
<dbReference type="eggNOG" id="COG0166">
    <property type="taxonomic scope" value="Bacteria"/>
</dbReference>
<dbReference type="GO" id="GO:0004801">
    <property type="term" value="F:transaldolase activity"/>
    <property type="evidence" value="ECO:0007669"/>
    <property type="project" value="UniProtKB-UniRule"/>
</dbReference>
<comment type="pathway">
    <text evidence="3 11">Carbohydrate degradation; pentose phosphate pathway; D-glyceraldehyde 3-phosphate and beta-D-fructose 6-phosphate from D-ribose 5-phosphate and D-xylulose 5-phosphate (non-oxidative stage): step 2/3.</text>
</comment>
<comment type="pathway">
    <text evidence="12">Carbohydrate degradation; glycolysis; D-glyceraldehyde 3-phosphate and glycerone phosphate from D-glucose: step 2/4.</text>
</comment>
<keyword evidence="8 11" id="KW-0570">Pentose shunt</keyword>
<dbReference type="InterPro" id="IPR001585">
    <property type="entry name" value="TAL/FSA"/>
</dbReference>
<dbReference type="GO" id="GO:0006094">
    <property type="term" value="P:gluconeogenesis"/>
    <property type="evidence" value="ECO:0007669"/>
    <property type="project" value="UniProtKB-KW"/>
</dbReference>
<dbReference type="EMBL" id="CP000463">
    <property type="protein sequence ID" value="ABJ07637.1"/>
    <property type="molecule type" value="Genomic_DNA"/>
</dbReference>
<dbReference type="CDD" id="cd00955">
    <property type="entry name" value="Transaldolase_like"/>
    <property type="match status" value="1"/>
</dbReference>
<dbReference type="GO" id="GO:0006096">
    <property type="term" value="P:glycolytic process"/>
    <property type="evidence" value="ECO:0007669"/>
    <property type="project" value="UniProtKB-UniPathway"/>
</dbReference>
<dbReference type="PROSITE" id="PS51463">
    <property type="entry name" value="P_GLUCOSE_ISOMERASE_3"/>
    <property type="match status" value="1"/>
</dbReference>
<dbReference type="CDD" id="cd05015">
    <property type="entry name" value="SIS_PGI_1"/>
    <property type="match status" value="1"/>
</dbReference>
<dbReference type="Gene3D" id="3.20.20.70">
    <property type="entry name" value="Aldolase class I"/>
    <property type="match status" value="1"/>
</dbReference>
<dbReference type="HAMAP" id="MF_00493">
    <property type="entry name" value="Transaldolase_2"/>
    <property type="match status" value="1"/>
</dbReference>
<dbReference type="GO" id="GO:0005737">
    <property type="term" value="C:cytoplasm"/>
    <property type="evidence" value="ECO:0007669"/>
    <property type="project" value="UniProtKB-SubCell"/>
</dbReference>
<dbReference type="NCBIfam" id="NF007080">
    <property type="entry name" value="PRK09533.1"/>
    <property type="match status" value="1"/>
</dbReference>
<reference evidence="13" key="1">
    <citation type="submission" date="2006-09" db="EMBL/GenBank/DDBJ databases">
        <title>Complete sequence of Rhodopseudomonas palustris BisA53.</title>
        <authorList>
            <consortium name="US DOE Joint Genome Institute"/>
            <person name="Copeland A."/>
            <person name="Lucas S."/>
            <person name="Lapidus A."/>
            <person name="Barry K."/>
            <person name="Detter J.C."/>
            <person name="Glavina del Rio T."/>
            <person name="Hammon N."/>
            <person name="Israni S."/>
            <person name="Dalin E."/>
            <person name="Tice H."/>
            <person name="Pitluck S."/>
            <person name="Chain P."/>
            <person name="Malfatti S."/>
            <person name="Shin M."/>
            <person name="Vergez L."/>
            <person name="Schmutz J."/>
            <person name="Larimer F."/>
            <person name="Land M."/>
            <person name="Hauser L."/>
            <person name="Pelletier D.A."/>
            <person name="Kyrpides N."/>
            <person name="Kim E."/>
            <person name="Harwood C.S."/>
            <person name="Oda Y."/>
            <person name="Richardson P."/>
        </authorList>
    </citation>
    <scope>NUCLEOTIDE SEQUENCE [LARGE SCALE GENOMIC DNA]</scope>
    <source>
        <strain evidence="13">BisA53</strain>
    </source>
</reference>
<comment type="function">
    <text evidence="1 11">Transaldolase is important for the balance of metabolites in the pentose-phosphate pathway.</text>
</comment>
<comment type="catalytic activity">
    <reaction evidence="12">
        <text>alpha-D-glucose 6-phosphate = beta-D-fructose 6-phosphate</text>
        <dbReference type="Rhea" id="RHEA:11816"/>
        <dbReference type="ChEBI" id="CHEBI:57634"/>
        <dbReference type="ChEBI" id="CHEBI:58225"/>
        <dbReference type="EC" id="5.3.1.9"/>
    </reaction>
</comment>
<dbReference type="InterPro" id="IPR013785">
    <property type="entry name" value="Aldolase_TIM"/>
</dbReference>
<keyword evidence="12" id="KW-0324">Glycolysis</keyword>
<dbReference type="Pfam" id="PF00923">
    <property type="entry name" value="TAL_FSA"/>
    <property type="match status" value="1"/>
</dbReference>
<dbReference type="AlphaFoldDB" id="Q07K97"/>
<keyword evidence="7 11" id="KW-0808">Transferase</keyword>
<comment type="similarity">
    <text evidence="4 11">Belongs to the transaldolase family. Type 2 subfamily.</text>
</comment>
<dbReference type="InterPro" id="IPR004732">
    <property type="entry name" value="Transaldolase_2"/>
</dbReference>
<dbReference type="SUPFAM" id="SSF53697">
    <property type="entry name" value="SIS domain"/>
    <property type="match status" value="1"/>
</dbReference>
<dbReference type="SUPFAM" id="SSF51569">
    <property type="entry name" value="Aldolase"/>
    <property type="match status" value="1"/>
</dbReference>
<dbReference type="HOGENOM" id="CLU_013922_0_0_5"/>
<dbReference type="NCBIfam" id="TIGR00876">
    <property type="entry name" value="tal_mycobact"/>
    <property type="match status" value="1"/>
</dbReference>
<dbReference type="InterPro" id="IPR046348">
    <property type="entry name" value="SIS_dom_sf"/>
</dbReference>
<proteinExistence type="inferred from homology"/>
<dbReference type="PROSITE" id="PS00958">
    <property type="entry name" value="TRANSALDOLASE_2"/>
    <property type="match status" value="1"/>
</dbReference>
<keyword evidence="9 11" id="KW-0704">Schiff base</keyword>
<accession>Q07K97</accession>
<evidence type="ECO:0000256" key="4">
    <source>
        <dbReference type="ARBA" id="ARBA00008426"/>
    </source>
</evidence>
<dbReference type="InterPro" id="IPR001672">
    <property type="entry name" value="G6P_Isomerase"/>
</dbReference>
<gene>
    <name evidence="11" type="primary">tal</name>
    <name evidence="13" type="ordered locus">RPE_3708</name>
</gene>
<dbReference type="GO" id="GO:0006098">
    <property type="term" value="P:pentose-phosphate shunt"/>
    <property type="evidence" value="ECO:0007669"/>
    <property type="project" value="UniProtKB-UniRule"/>
</dbReference>
<dbReference type="Pfam" id="PF00342">
    <property type="entry name" value="PGI"/>
    <property type="match status" value="1"/>
</dbReference>
<evidence type="ECO:0000256" key="11">
    <source>
        <dbReference type="HAMAP-Rule" id="MF_00493"/>
    </source>
</evidence>
<evidence type="ECO:0000313" key="13">
    <source>
        <dbReference type="EMBL" id="ABJ07637.1"/>
    </source>
</evidence>
<dbReference type="PANTHER" id="PTHR10683:SF31">
    <property type="entry name" value="TRANSALDOLASE"/>
    <property type="match status" value="1"/>
</dbReference>
<evidence type="ECO:0000256" key="6">
    <source>
        <dbReference type="ARBA" id="ARBA00022490"/>
    </source>
</evidence>
<dbReference type="PROSITE" id="PS01054">
    <property type="entry name" value="TRANSALDOLASE_1"/>
    <property type="match status" value="1"/>
</dbReference>
<evidence type="ECO:0000256" key="7">
    <source>
        <dbReference type="ARBA" id="ARBA00022679"/>
    </source>
</evidence>
<dbReference type="PANTHER" id="PTHR10683">
    <property type="entry name" value="TRANSALDOLASE"/>
    <property type="match status" value="1"/>
</dbReference>
<evidence type="ECO:0000256" key="9">
    <source>
        <dbReference type="ARBA" id="ARBA00023270"/>
    </source>
</evidence>
<keyword evidence="6 11" id="KW-0963">Cytoplasm</keyword>
<dbReference type="OrthoDB" id="140919at2"/>
<evidence type="ECO:0000256" key="10">
    <source>
        <dbReference type="ARBA" id="ARBA00048810"/>
    </source>
</evidence>
<evidence type="ECO:0000256" key="8">
    <source>
        <dbReference type="ARBA" id="ARBA00023126"/>
    </source>
</evidence>
<keyword evidence="12" id="KW-0312">Gluconeogenesis</keyword>
<dbReference type="UniPathway" id="UPA00109">
    <property type="reaction ID" value="UER00181"/>
</dbReference>
<evidence type="ECO:0000256" key="2">
    <source>
        <dbReference type="ARBA" id="ARBA00004496"/>
    </source>
</evidence>
<evidence type="ECO:0000256" key="3">
    <source>
        <dbReference type="ARBA" id="ARBA00004857"/>
    </source>
</evidence>
<feature type="active site" description="Schiff-base intermediate with substrate" evidence="11">
    <location>
        <position position="140"/>
    </location>
</feature>
<keyword evidence="12 13" id="KW-0413">Isomerase</keyword>
<dbReference type="InterPro" id="IPR035476">
    <property type="entry name" value="SIS_PGI_1"/>
</dbReference>
<name>Q07K97_RHOP5</name>
<evidence type="ECO:0000256" key="12">
    <source>
        <dbReference type="RuleBase" id="RU000612"/>
    </source>
</evidence>
<comment type="subcellular location">
    <subcellularLocation>
        <location evidence="2 11">Cytoplasm</location>
    </subcellularLocation>
</comment>
<dbReference type="eggNOG" id="COG0176">
    <property type="taxonomic scope" value="Bacteria"/>
</dbReference>
<evidence type="ECO:0000256" key="5">
    <source>
        <dbReference type="ARBA" id="ARBA00013151"/>
    </source>
</evidence>
<comment type="catalytic activity">
    <reaction evidence="10 11">
        <text>D-sedoheptulose 7-phosphate + D-glyceraldehyde 3-phosphate = D-erythrose 4-phosphate + beta-D-fructose 6-phosphate</text>
        <dbReference type="Rhea" id="RHEA:17053"/>
        <dbReference type="ChEBI" id="CHEBI:16897"/>
        <dbReference type="ChEBI" id="CHEBI:57483"/>
        <dbReference type="ChEBI" id="CHEBI:57634"/>
        <dbReference type="ChEBI" id="CHEBI:59776"/>
        <dbReference type="EC" id="2.2.1.2"/>
    </reaction>
</comment>
<dbReference type="Gene3D" id="3.40.50.10490">
    <property type="entry name" value="Glucose-6-phosphate isomerase like protein, domain 1"/>
    <property type="match status" value="3"/>
</dbReference>
<comment type="similarity">
    <text evidence="12">Belongs to the GPI family.</text>
</comment>
<sequence>MNPVKSLEQHGQAVWLDFLARGFIAKGDLNKLIDDDGVKGVTSNPSIFEKAIGSSDEYDSAVGAALSTGDRAVVDLYEALAIEDIQHAADVLKPVYDRLKGTDGFVSLEVSPYLALDTDATIAEAERLWKQVDRKNLMVKVPATPEGIPAIKHLISKGISINVTLLFAQSAYVAVAEAYLEGLEAYVAAGGDPSHVASVASFFVSRIDSAVDKALDDKIAKANDPAEKARLAALQGKVAIANAKLAYQHYKRLFAGSRWDKLAARGAQAQRLLWASTGTKNKAYRDTLYVEELIGPNTVNTVPPATLDAFRDHGKLRDSLEENVDEAKQVLADLEASGISLDAIAKNLVTEGVQLFADAADKLLGAVAHKRGTVLGRAIDAQAIAVSPALAKSIGEATEEWRASAKIRRLWARDASIWSGTDEAKWLGWLDSAATAKAKQADYESFAAWVSSQNFTDVVVLGMGGSSLGPEVLAETFAQRSGFPKLHVLDSTDPAQVRAVRAAVKLPTTLFIVSSKSGGTTEPNVMKAYFFDQVGQAIGADKAGSHFVAVTDPGSSLEKVAKQQGFAKIFHGEPTIGGRYSVLSPFGLVPAAAAGIDVGAFLDSALAMVRSCGADVPPAQNPGVQLGLALGLAGLEGRDKVTILSSPAVSDFGAWAEQLIAESTGKDGKGLIPIDGETLGDVAVYGSDRFFIDLRTAAEDDRNADKLAALEQAGHPVVRIVLKSADDIGQEFFRFEIATAVAGSVFGLNPFDQPDVESAKIKTRELIEAFEKSGKLPPETAAASTQEVDLFTDDKNAAALRSAGADGDLGSWIKAHLGRAGSGDYVALLAYIARDAAHIDVLQKIRMALRDARHVATCAEFGPRFLHSTGQAYKGGPDNGVFLQITADDAEDLPVPGQTASFGVIKAAQARGDFDVLTDRRRRALRVHIKGDLASGLKSLDAAISKAITNG</sequence>
<dbReference type="UniPathway" id="UPA00115">
    <property type="reaction ID" value="UER00414"/>
</dbReference>
<protein>
    <recommendedName>
        <fullName evidence="5 11">Transaldolase</fullName>
        <ecNumber evidence="5 11">2.2.1.2</ecNumber>
    </recommendedName>
</protein>
<dbReference type="PRINTS" id="PR00662">
    <property type="entry name" value="G6PISOMERASE"/>
</dbReference>
<dbReference type="InterPro" id="IPR018225">
    <property type="entry name" value="Transaldolase_AS"/>
</dbReference>
<organism evidence="13">
    <name type="scientific">Rhodopseudomonas palustris (strain BisA53)</name>
    <dbReference type="NCBI Taxonomy" id="316055"/>
    <lineage>
        <taxon>Bacteria</taxon>
        <taxon>Pseudomonadati</taxon>
        <taxon>Pseudomonadota</taxon>
        <taxon>Alphaproteobacteria</taxon>
        <taxon>Hyphomicrobiales</taxon>
        <taxon>Nitrobacteraceae</taxon>
        <taxon>Rhodopseudomonas</taxon>
    </lineage>
</organism>
<dbReference type="GO" id="GO:0097367">
    <property type="term" value="F:carbohydrate derivative binding"/>
    <property type="evidence" value="ECO:0007669"/>
    <property type="project" value="InterPro"/>
</dbReference>
<dbReference type="NCBIfam" id="NF002881">
    <property type="entry name" value="PRK03343.1"/>
    <property type="match status" value="1"/>
</dbReference>
<dbReference type="GO" id="GO:0004347">
    <property type="term" value="F:glucose-6-phosphate isomerase activity"/>
    <property type="evidence" value="ECO:0007669"/>
    <property type="project" value="UniProtKB-EC"/>
</dbReference>
<evidence type="ECO:0000256" key="1">
    <source>
        <dbReference type="ARBA" id="ARBA00003518"/>
    </source>
</evidence>
<dbReference type="STRING" id="316055.RPE_3708"/>
<dbReference type="EC" id="2.2.1.2" evidence="5 11"/>